<accession>A0ABS0L3Z5</accession>
<dbReference type="EMBL" id="JADWYK010000006">
    <property type="protein sequence ID" value="MBG8554144.1"/>
    <property type="molecule type" value="Genomic_DNA"/>
</dbReference>
<reference evidence="1 2" key="1">
    <citation type="submission" date="2020-11" db="EMBL/GenBank/DDBJ databases">
        <title>Hymenobacter sp.</title>
        <authorList>
            <person name="Kim M.K."/>
        </authorList>
    </citation>
    <scope>NUCLEOTIDE SEQUENCE [LARGE SCALE GENOMIC DNA]</scope>
    <source>
        <strain evidence="1 2">BT594</strain>
    </source>
</reference>
<name>A0ABS0L3Z5_9BACT</name>
<proteinExistence type="predicted"/>
<evidence type="ECO:0000313" key="1">
    <source>
        <dbReference type="EMBL" id="MBG8554144.1"/>
    </source>
</evidence>
<dbReference type="Proteomes" id="UP000601099">
    <property type="component" value="Unassembled WGS sequence"/>
</dbReference>
<protein>
    <submittedName>
        <fullName evidence="1">Uncharacterized protein</fullName>
    </submittedName>
</protein>
<dbReference type="RefSeq" id="WP_196955172.1">
    <property type="nucleotide sequence ID" value="NZ_JADWYK010000006.1"/>
</dbReference>
<sequence length="131" mass="14698">MPLLTHVTRASTFRREYQQQPLFSLAAQLMPCATPTAVELFPPFDCGAQDKGRSGFAREGCFAGPGTEFRALQVWPYATVRGGTQAQEQAAQQRVRRTVLQTTTSFRFHFGRSADGRWRLLFLDLRVPCSA</sequence>
<gene>
    <name evidence="1" type="ORF">I5L79_11345</name>
</gene>
<keyword evidence="2" id="KW-1185">Reference proteome</keyword>
<organism evidence="1 2">
    <name type="scientific">Hymenobacter guriensis</name>
    <dbReference type="NCBI Taxonomy" id="2793065"/>
    <lineage>
        <taxon>Bacteria</taxon>
        <taxon>Pseudomonadati</taxon>
        <taxon>Bacteroidota</taxon>
        <taxon>Cytophagia</taxon>
        <taxon>Cytophagales</taxon>
        <taxon>Hymenobacteraceae</taxon>
        <taxon>Hymenobacter</taxon>
    </lineage>
</organism>
<comment type="caution">
    <text evidence="1">The sequence shown here is derived from an EMBL/GenBank/DDBJ whole genome shotgun (WGS) entry which is preliminary data.</text>
</comment>
<evidence type="ECO:0000313" key="2">
    <source>
        <dbReference type="Proteomes" id="UP000601099"/>
    </source>
</evidence>